<name>A0A4P7GPH1_9ACTN</name>
<dbReference type="GO" id="GO:0043200">
    <property type="term" value="P:response to amino acid"/>
    <property type="evidence" value="ECO:0007669"/>
    <property type="project" value="TreeGrafter"/>
</dbReference>
<dbReference type="AlphaFoldDB" id="A0A4P7GPH1"/>
<dbReference type="InterPro" id="IPR000485">
    <property type="entry name" value="AsnC-type_HTH_dom"/>
</dbReference>
<reference evidence="5 6" key="1">
    <citation type="submission" date="2019-03" db="EMBL/GenBank/DDBJ databases">
        <title>Three New Species of Nocardioides, Nocardioides euryhalodurans sp. nov., Nocardioides seonyuensis sp. nov. and Nocardioides eburneoflavus sp. nov., Iolated from Soil.</title>
        <authorList>
            <person name="Roh S.G."/>
            <person name="Lee C."/>
            <person name="Kim M.-K."/>
            <person name="Kim S.B."/>
        </authorList>
    </citation>
    <scope>NUCLEOTIDE SEQUENCE [LARGE SCALE GENOMIC DNA]</scope>
    <source>
        <strain evidence="5 6">MMS17-SY117</strain>
    </source>
</reference>
<gene>
    <name evidence="5" type="ORF">EXE57_18970</name>
</gene>
<protein>
    <submittedName>
        <fullName evidence="5">Lrp/AsnC family transcriptional regulator</fullName>
    </submittedName>
</protein>
<dbReference type="PANTHER" id="PTHR30154">
    <property type="entry name" value="LEUCINE-RESPONSIVE REGULATORY PROTEIN"/>
    <property type="match status" value="1"/>
</dbReference>
<dbReference type="InterPro" id="IPR019888">
    <property type="entry name" value="Tscrpt_reg_AsnC-like"/>
</dbReference>
<dbReference type="InterPro" id="IPR011008">
    <property type="entry name" value="Dimeric_a/b-barrel"/>
</dbReference>
<dbReference type="PANTHER" id="PTHR30154:SF54">
    <property type="entry name" value="POSSIBLE TRANSCRIPTIONAL REGULATORY PROTEIN (PROBABLY LRP_ASNC-FAMILY)"/>
    <property type="match status" value="1"/>
</dbReference>
<dbReference type="InterPro" id="IPR019887">
    <property type="entry name" value="Tscrpt_reg_AsnC/Lrp_C"/>
</dbReference>
<dbReference type="Pfam" id="PF01037">
    <property type="entry name" value="AsnC_trans_reg"/>
    <property type="match status" value="1"/>
</dbReference>
<dbReference type="Pfam" id="PF13404">
    <property type="entry name" value="HTH_AsnC-type"/>
    <property type="match status" value="1"/>
</dbReference>
<dbReference type="PROSITE" id="PS50956">
    <property type="entry name" value="HTH_ASNC_2"/>
    <property type="match status" value="1"/>
</dbReference>
<dbReference type="Proteomes" id="UP000294894">
    <property type="component" value="Chromosome"/>
</dbReference>
<dbReference type="Gene3D" id="1.10.10.10">
    <property type="entry name" value="Winged helix-like DNA-binding domain superfamily/Winged helix DNA-binding domain"/>
    <property type="match status" value="1"/>
</dbReference>
<dbReference type="InterPro" id="IPR036388">
    <property type="entry name" value="WH-like_DNA-bd_sf"/>
</dbReference>
<sequence length="171" mass="18229">MPKNPTPRPPGPAPRERPLLDDVDRSLVAQLLRDGRTPNVVLARGAGIAESTCVARVRSLRERGLLAGVTAEVDLARLGLPVQAMVAIRFSGHLRADVDAFAEEVSGLPGVVATYNISGTYDFLVHVAAPTPEHLRDFVLDNLTGRRGVAQAETSLVFHVKRGTDVLAAAP</sequence>
<dbReference type="InterPro" id="IPR036390">
    <property type="entry name" value="WH_DNA-bd_sf"/>
</dbReference>
<evidence type="ECO:0000256" key="2">
    <source>
        <dbReference type="ARBA" id="ARBA00023125"/>
    </source>
</evidence>
<organism evidence="5 6">
    <name type="scientific">Nocardioides euryhalodurans</name>
    <dbReference type="NCBI Taxonomy" id="2518370"/>
    <lineage>
        <taxon>Bacteria</taxon>
        <taxon>Bacillati</taxon>
        <taxon>Actinomycetota</taxon>
        <taxon>Actinomycetes</taxon>
        <taxon>Propionibacteriales</taxon>
        <taxon>Nocardioidaceae</taxon>
        <taxon>Nocardioides</taxon>
    </lineage>
</organism>
<dbReference type="GO" id="GO:0005829">
    <property type="term" value="C:cytosol"/>
    <property type="evidence" value="ECO:0007669"/>
    <property type="project" value="TreeGrafter"/>
</dbReference>
<dbReference type="GO" id="GO:0043565">
    <property type="term" value="F:sequence-specific DNA binding"/>
    <property type="evidence" value="ECO:0007669"/>
    <property type="project" value="InterPro"/>
</dbReference>
<keyword evidence="6" id="KW-1185">Reference proteome</keyword>
<dbReference type="SUPFAM" id="SSF46785">
    <property type="entry name" value="Winged helix' DNA-binding domain"/>
    <property type="match status" value="1"/>
</dbReference>
<proteinExistence type="predicted"/>
<keyword evidence="1" id="KW-0805">Transcription regulation</keyword>
<evidence type="ECO:0000313" key="5">
    <source>
        <dbReference type="EMBL" id="QBR94135.1"/>
    </source>
</evidence>
<dbReference type="EMBL" id="CP038267">
    <property type="protein sequence ID" value="QBR94135.1"/>
    <property type="molecule type" value="Genomic_DNA"/>
</dbReference>
<dbReference type="SUPFAM" id="SSF54909">
    <property type="entry name" value="Dimeric alpha+beta barrel"/>
    <property type="match status" value="1"/>
</dbReference>
<evidence type="ECO:0000256" key="3">
    <source>
        <dbReference type="ARBA" id="ARBA00023163"/>
    </source>
</evidence>
<dbReference type="KEGG" id="noy:EXE57_18970"/>
<evidence type="ECO:0000313" key="6">
    <source>
        <dbReference type="Proteomes" id="UP000294894"/>
    </source>
</evidence>
<dbReference type="RefSeq" id="WP_135080264.1">
    <property type="nucleotide sequence ID" value="NZ_CP038267.1"/>
</dbReference>
<accession>A0A4P7GPH1</accession>
<dbReference type="Gene3D" id="3.30.70.920">
    <property type="match status" value="1"/>
</dbReference>
<keyword evidence="2" id="KW-0238">DNA-binding</keyword>
<dbReference type="OrthoDB" id="4411089at2"/>
<keyword evidence="3" id="KW-0804">Transcription</keyword>
<evidence type="ECO:0000259" key="4">
    <source>
        <dbReference type="PROSITE" id="PS50956"/>
    </source>
</evidence>
<feature type="domain" description="HTH asnC-type" evidence="4">
    <location>
        <begin position="20"/>
        <end position="81"/>
    </location>
</feature>
<evidence type="ECO:0000256" key="1">
    <source>
        <dbReference type="ARBA" id="ARBA00023015"/>
    </source>
</evidence>
<dbReference type="PRINTS" id="PR00033">
    <property type="entry name" value="HTHASNC"/>
</dbReference>
<dbReference type="SMART" id="SM00344">
    <property type="entry name" value="HTH_ASNC"/>
    <property type="match status" value="1"/>
</dbReference>